<feature type="region of interest" description="Disordered" evidence="1">
    <location>
        <begin position="1"/>
        <end position="21"/>
    </location>
</feature>
<evidence type="ECO:0000313" key="3">
    <source>
        <dbReference type="Proteomes" id="UP000735302"/>
    </source>
</evidence>
<dbReference type="Proteomes" id="UP000735302">
    <property type="component" value="Unassembled WGS sequence"/>
</dbReference>
<protein>
    <submittedName>
        <fullName evidence="2">Uncharacterized protein</fullName>
    </submittedName>
</protein>
<feature type="region of interest" description="Disordered" evidence="1">
    <location>
        <begin position="51"/>
        <end position="84"/>
    </location>
</feature>
<organism evidence="2 3">
    <name type="scientific">Plakobranchus ocellatus</name>
    <dbReference type="NCBI Taxonomy" id="259542"/>
    <lineage>
        <taxon>Eukaryota</taxon>
        <taxon>Metazoa</taxon>
        <taxon>Spiralia</taxon>
        <taxon>Lophotrochozoa</taxon>
        <taxon>Mollusca</taxon>
        <taxon>Gastropoda</taxon>
        <taxon>Heterobranchia</taxon>
        <taxon>Euthyneura</taxon>
        <taxon>Panpulmonata</taxon>
        <taxon>Sacoglossa</taxon>
        <taxon>Placobranchoidea</taxon>
        <taxon>Plakobranchidae</taxon>
        <taxon>Plakobranchus</taxon>
    </lineage>
</organism>
<reference evidence="2 3" key="1">
    <citation type="journal article" date="2021" name="Elife">
        <title>Chloroplast acquisition without the gene transfer in kleptoplastic sea slugs, Plakobranchus ocellatus.</title>
        <authorList>
            <person name="Maeda T."/>
            <person name="Takahashi S."/>
            <person name="Yoshida T."/>
            <person name="Shimamura S."/>
            <person name="Takaki Y."/>
            <person name="Nagai Y."/>
            <person name="Toyoda A."/>
            <person name="Suzuki Y."/>
            <person name="Arimoto A."/>
            <person name="Ishii H."/>
            <person name="Satoh N."/>
            <person name="Nishiyama T."/>
            <person name="Hasebe M."/>
            <person name="Maruyama T."/>
            <person name="Minagawa J."/>
            <person name="Obokata J."/>
            <person name="Shigenobu S."/>
        </authorList>
    </citation>
    <scope>NUCLEOTIDE SEQUENCE [LARGE SCALE GENOMIC DNA]</scope>
</reference>
<comment type="caution">
    <text evidence="2">The sequence shown here is derived from an EMBL/GenBank/DDBJ whole genome shotgun (WGS) entry which is preliminary data.</text>
</comment>
<gene>
    <name evidence="2" type="ORF">PoB_002259600</name>
</gene>
<keyword evidence="3" id="KW-1185">Reference proteome</keyword>
<sequence length="84" mass="9013">METAVEDPSDSPRKSLKTLKGAKRNAVKLTRNCSYVGFSSVDTFLDHKVSPQVTSSAPVDTSSTRSAAFPSHIQTLLSTSPKSE</sequence>
<name>A0AAV3ZJG2_9GAST</name>
<evidence type="ECO:0000313" key="2">
    <source>
        <dbReference type="EMBL" id="GFN96090.1"/>
    </source>
</evidence>
<dbReference type="AlphaFoldDB" id="A0AAV3ZJG2"/>
<proteinExistence type="predicted"/>
<accession>A0AAV3ZJG2</accession>
<dbReference type="EMBL" id="BLXT01002641">
    <property type="protein sequence ID" value="GFN96090.1"/>
    <property type="molecule type" value="Genomic_DNA"/>
</dbReference>
<evidence type="ECO:0000256" key="1">
    <source>
        <dbReference type="SAM" id="MobiDB-lite"/>
    </source>
</evidence>